<protein>
    <recommendedName>
        <fullName evidence="4">Autotransporter outer membrane beta-barrel domain-containing protein</fullName>
    </recommendedName>
</protein>
<organism evidence="2 3">
    <name type="scientific">Zooshikella ganghwensis</name>
    <dbReference type="NCBI Taxonomy" id="202772"/>
    <lineage>
        <taxon>Bacteria</taxon>
        <taxon>Pseudomonadati</taxon>
        <taxon>Pseudomonadota</taxon>
        <taxon>Gammaproteobacteria</taxon>
        <taxon>Oceanospirillales</taxon>
        <taxon>Zooshikellaceae</taxon>
        <taxon>Zooshikella</taxon>
    </lineage>
</organism>
<evidence type="ECO:0008006" key="4">
    <source>
        <dbReference type="Google" id="ProtNLM"/>
    </source>
</evidence>
<dbReference type="PROSITE" id="PS51257">
    <property type="entry name" value="PROKAR_LIPOPROTEIN"/>
    <property type="match status" value="1"/>
</dbReference>
<keyword evidence="1" id="KW-0732">Signal</keyword>
<evidence type="ECO:0000313" key="2">
    <source>
        <dbReference type="EMBL" id="RDH41767.1"/>
    </source>
</evidence>
<name>A0A4P9VHX6_9GAMM</name>
<evidence type="ECO:0000313" key="3">
    <source>
        <dbReference type="Proteomes" id="UP000257039"/>
    </source>
</evidence>
<feature type="chain" id="PRO_5020599565" description="Autotransporter outer membrane beta-barrel domain-containing protein" evidence="1">
    <location>
        <begin position="24"/>
        <end position="307"/>
    </location>
</feature>
<dbReference type="Proteomes" id="UP000257039">
    <property type="component" value="Unassembled WGS sequence"/>
</dbReference>
<sequence>MKYSICFSILFTIPYLSNTVVFAACSNTMPSAGETVTCTGSSSTEINLSGQDNVTVNIENGANLTATASSNTIDVFNAENFILNNNGTVSNATAGSTTIDINFSSDNSIITNNGTISNTGGGFSSAIVINTNNATITNNGAINISGDDIRQAIYVPFKDDFQLINNGTISHSPGGASDIIIILGDGGNINNSGTIIGTYNNSLSIVDYYTGISMLGENYEINNSGNIEIVSDLGEGIKLTGNSVRLINSGTISVSDYTSSPGVSFSRYAVNASSFFGEVLTITNTSTGEISIDENSTAIWVRGGMKM</sequence>
<evidence type="ECO:0000256" key="1">
    <source>
        <dbReference type="SAM" id="SignalP"/>
    </source>
</evidence>
<keyword evidence="3" id="KW-1185">Reference proteome</keyword>
<proteinExistence type="predicted"/>
<dbReference type="AlphaFoldDB" id="A0A4P9VHX6"/>
<dbReference type="RefSeq" id="WP_094789605.1">
    <property type="nucleotide sequence ID" value="NZ_NDXW01000003.1"/>
</dbReference>
<accession>A0A4P9VHX6</accession>
<gene>
    <name evidence="2" type="ORF">B9G39_26425</name>
</gene>
<dbReference type="EMBL" id="NDXW01000003">
    <property type="protein sequence ID" value="RDH41767.1"/>
    <property type="molecule type" value="Genomic_DNA"/>
</dbReference>
<reference evidence="2 3" key="1">
    <citation type="submission" date="2017-04" db="EMBL/GenBank/DDBJ databases">
        <title>Draft genome sequence of Zooshikella ganghwensis VG4 isolated from Red Sea sediments.</title>
        <authorList>
            <person name="Rehman Z."/>
            <person name="Alam I."/>
            <person name="Kamau A."/>
            <person name="Bajic V."/>
            <person name="Leiknes T."/>
        </authorList>
    </citation>
    <scope>NUCLEOTIDE SEQUENCE [LARGE SCALE GENOMIC DNA]</scope>
    <source>
        <strain evidence="2 3">VG4</strain>
    </source>
</reference>
<comment type="caution">
    <text evidence="2">The sequence shown here is derived from an EMBL/GenBank/DDBJ whole genome shotgun (WGS) entry which is preliminary data.</text>
</comment>
<feature type="signal peptide" evidence="1">
    <location>
        <begin position="1"/>
        <end position="23"/>
    </location>
</feature>